<dbReference type="EMBL" id="JADULK010000006">
    <property type="protein sequence ID" value="MBH1930807.1"/>
    <property type="molecule type" value="Genomic_DNA"/>
</dbReference>
<evidence type="ECO:0000313" key="6">
    <source>
        <dbReference type="Proteomes" id="UP000624159"/>
    </source>
</evidence>
<sequence>MYLLILALLTAFNTSPVSATEMHYPAGEEPVELPADSPLHTKLPRSAHSKEDKKTEAMSLYLTLMREDEHSIWAPYQLAVSSAEKGQTELAERYLQLSAKRGLWYYYNLLEEDAFNTIQHGKTYQSILAQTKARYQQHAQRHEGKASYTLPQGQAPAGGWPTVVYLHSYGKQAKISAEEKLMFGAMGVAYIELNGTQMLSENSFRWSNYSDESTHNMVQHTLHDLTPQLGLNPQAVYLFGRGQGALHAANLLAKYPQSYAGGLLVAPVGAIKPATQSLASNKRIVIAYYKRQKFSEQAVALDFSELFGAKNQVQVQHFSQPESATQGWLMRFAQPLEWMLGKEPNAAPEE</sequence>
<dbReference type="Proteomes" id="UP000281904">
    <property type="component" value="Chromosome"/>
</dbReference>
<dbReference type="InterPro" id="IPR029058">
    <property type="entry name" value="AB_hydrolase_fold"/>
</dbReference>
<evidence type="ECO:0000313" key="3">
    <source>
        <dbReference type="EMBL" id="MBH1930807.1"/>
    </source>
</evidence>
<feature type="signal peptide" evidence="2">
    <location>
        <begin position="1"/>
        <end position="19"/>
    </location>
</feature>
<organism evidence="4 5">
    <name type="scientific">Serratia rubidaea</name>
    <name type="common">Serratia marinorubra</name>
    <dbReference type="NCBI Taxonomy" id="61652"/>
    <lineage>
        <taxon>Bacteria</taxon>
        <taxon>Pseudomonadati</taxon>
        <taxon>Pseudomonadota</taxon>
        <taxon>Gammaproteobacteria</taxon>
        <taxon>Enterobacterales</taxon>
        <taxon>Yersiniaceae</taxon>
        <taxon>Serratia</taxon>
    </lineage>
</organism>
<protein>
    <recommendedName>
        <fullName evidence="7">Poly(3-hydroxybutyrate) depolymerase</fullName>
    </recommendedName>
</protein>
<dbReference type="AlphaFoldDB" id="A0A3S5APU2"/>
<dbReference type="RefSeq" id="WP_126531013.1">
    <property type="nucleotide sequence ID" value="NZ_JADULK010000006.1"/>
</dbReference>
<reference evidence="4 5" key="1">
    <citation type="submission" date="2018-12" db="EMBL/GenBank/DDBJ databases">
        <authorList>
            <consortium name="Pathogen Informatics"/>
        </authorList>
    </citation>
    <scope>NUCLEOTIDE SEQUENCE [LARGE SCALE GENOMIC DNA]</scope>
    <source>
        <strain evidence="4 5">NCTC10036</strain>
    </source>
</reference>
<feature type="region of interest" description="Disordered" evidence="1">
    <location>
        <begin position="28"/>
        <end position="54"/>
    </location>
</feature>
<dbReference type="Proteomes" id="UP000624159">
    <property type="component" value="Unassembled WGS sequence"/>
</dbReference>
<gene>
    <name evidence="3" type="ORF">I5U13_14215</name>
    <name evidence="4" type="ORF">NCTC10036_01548</name>
</gene>
<name>A0A3S5APU2_SERRU</name>
<reference evidence="3 6" key="2">
    <citation type="submission" date="2020-11" db="EMBL/GenBank/DDBJ databases">
        <title>Enhanced detection system for hospital associated transmission using whole genome sequencing surveillance.</title>
        <authorList>
            <person name="Harrison L.H."/>
            <person name="Van Tyne D."/>
            <person name="Marsh J.W."/>
            <person name="Griffith M.P."/>
            <person name="Snyder D.J."/>
            <person name="Cooper V.S."/>
            <person name="Mustapha M."/>
        </authorList>
    </citation>
    <scope>NUCLEOTIDE SEQUENCE [LARGE SCALE GENOMIC DNA]</scope>
    <source>
        <strain evidence="3 6">SER00230</strain>
    </source>
</reference>
<dbReference type="Gene3D" id="3.40.50.1820">
    <property type="entry name" value="alpha/beta hydrolase"/>
    <property type="match status" value="1"/>
</dbReference>
<evidence type="ECO:0000256" key="2">
    <source>
        <dbReference type="SAM" id="SignalP"/>
    </source>
</evidence>
<accession>A0A3S5APU2</accession>
<dbReference type="SUPFAM" id="SSF53474">
    <property type="entry name" value="alpha/beta-Hydrolases"/>
    <property type="match status" value="1"/>
</dbReference>
<evidence type="ECO:0008006" key="7">
    <source>
        <dbReference type="Google" id="ProtNLM"/>
    </source>
</evidence>
<proteinExistence type="predicted"/>
<evidence type="ECO:0000256" key="1">
    <source>
        <dbReference type="SAM" id="MobiDB-lite"/>
    </source>
</evidence>
<evidence type="ECO:0000313" key="5">
    <source>
        <dbReference type="Proteomes" id="UP000281904"/>
    </source>
</evidence>
<dbReference type="EMBL" id="LR134493">
    <property type="protein sequence ID" value="VEI63543.1"/>
    <property type="molecule type" value="Genomic_DNA"/>
</dbReference>
<keyword evidence="2" id="KW-0732">Signal</keyword>
<feature type="chain" id="PRO_5018683830" description="Poly(3-hydroxybutyrate) depolymerase" evidence="2">
    <location>
        <begin position="20"/>
        <end position="350"/>
    </location>
</feature>
<keyword evidence="6" id="KW-1185">Reference proteome</keyword>
<evidence type="ECO:0000313" key="4">
    <source>
        <dbReference type="EMBL" id="VEI63543.1"/>
    </source>
</evidence>